<accession>A0ACC2NDN5</accession>
<dbReference type="Proteomes" id="UP001239111">
    <property type="component" value="Chromosome 3"/>
</dbReference>
<gene>
    <name evidence="1" type="ORF">QAD02_000522</name>
</gene>
<reference evidence="1" key="1">
    <citation type="submission" date="2023-04" db="EMBL/GenBank/DDBJ databases">
        <title>A chromosome-level genome assembly of the parasitoid wasp Eretmocerus hayati.</title>
        <authorList>
            <person name="Zhong Y."/>
            <person name="Liu S."/>
            <person name="Liu Y."/>
        </authorList>
    </citation>
    <scope>NUCLEOTIDE SEQUENCE</scope>
    <source>
        <strain evidence="1">ZJU_SS_LIU_2023</strain>
    </source>
</reference>
<organism evidence="1 2">
    <name type="scientific">Eretmocerus hayati</name>
    <dbReference type="NCBI Taxonomy" id="131215"/>
    <lineage>
        <taxon>Eukaryota</taxon>
        <taxon>Metazoa</taxon>
        <taxon>Ecdysozoa</taxon>
        <taxon>Arthropoda</taxon>
        <taxon>Hexapoda</taxon>
        <taxon>Insecta</taxon>
        <taxon>Pterygota</taxon>
        <taxon>Neoptera</taxon>
        <taxon>Endopterygota</taxon>
        <taxon>Hymenoptera</taxon>
        <taxon>Apocrita</taxon>
        <taxon>Proctotrupomorpha</taxon>
        <taxon>Chalcidoidea</taxon>
        <taxon>Aphelinidae</taxon>
        <taxon>Aphelininae</taxon>
        <taxon>Eretmocerus</taxon>
    </lineage>
</organism>
<evidence type="ECO:0000313" key="2">
    <source>
        <dbReference type="Proteomes" id="UP001239111"/>
    </source>
</evidence>
<name>A0ACC2NDN5_9HYME</name>
<protein>
    <submittedName>
        <fullName evidence="1">Uncharacterized protein</fullName>
    </submittedName>
</protein>
<sequence>MGRKLKMGKWEGFDIVRALVDGKNKITGARCKSCLTFLAGTGTDNLSSHRRTCSSSTTVAANSTSSVRQPLPDVDINRSPPSPKRMNLRNAATNQSNQSCSPGQGLDIASPETAGNTEPLLFKFCLYYGIPFEKIQHPISVKLLQSLNGDFKMPSPQDLKSSIMTRVVKESRNQLKKTMFADVMIVSLAAPDVVVCHVMTRDQKLILLKTCTIVACADRRAATENFCSIAVTFARASFGVRIRYIFYSGVGILRKDGEVEDIHYFMCPFLHEVVESLLKFTDKGMSTASAIQKHKIYTCSLRKMMTKMDNKSYSMAEALQDFFVLMEEGV</sequence>
<dbReference type="EMBL" id="CM056743">
    <property type="protein sequence ID" value="KAJ8669263.1"/>
    <property type="molecule type" value="Genomic_DNA"/>
</dbReference>
<keyword evidence="2" id="KW-1185">Reference proteome</keyword>
<comment type="caution">
    <text evidence="1">The sequence shown here is derived from an EMBL/GenBank/DDBJ whole genome shotgun (WGS) entry which is preliminary data.</text>
</comment>
<evidence type="ECO:0000313" key="1">
    <source>
        <dbReference type="EMBL" id="KAJ8669263.1"/>
    </source>
</evidence>
<proteinExistence type="predicted"/>